<accession>A0A076EMT6</accession>
<feature type="transmembrane region" description="Helical" evidence="1">
    <location>
        <begin position="12"/>
        <end position="35"/>
    </location>
</feature>
<evidence type="ECO:0000256" key="1">
    <source>
        <dbReference type="SAM" id="Phobius"/>
    </source>
</evidence>
<keyword evidence="1" id="KW-0472">Membrane</keyword>
<dbReference type="Proteomes" id="UP000028488">
    <property type="component" value="Chromosome"/>
</dbReference>
<dbReference type="Pfam" id="PF10756">
    <property type="entry name" value="bPH_6"/>
    <property type="match status" value="1"/>
</dbReference>
<feature type="domain" description="Low molecular weight protein antigen 6 PH" evidence="2">
    <location>
        <begin position="64"/>
        <end position="146"/>
    </location>
</feature>
<evidence type="ECO:0000313" key="3">
    <source>
        <dbReference type="EMBL" id="AII07410.1"/>
    </source>
</evidence>
<gene>
    <name evidence="3" type="ORF">EP51_23235</name>
</gene>
<name>A0A076EMT6_RHOOP</name>
<dbReference type="AlphaFoldDB" id="A0A076EMT6"/>
<evidence type="ECO:0000313" key="4">
    <source>
        <dbReference type="Proteomes" id="UP000028488"/>
    </source>
</evidence>
<dbReference type="EMBL" id="CP008947">
    <property type="protein sequence ID" value="AII07410.1"/>
    <property type="molecule type" value="Genomic_DNA"/>
</dbReference>
<sequence length="152" mass="16243">MLMSADEAPLEWSTPLAAVIALAAGGLALGVAGLAVSTEPAGRVLVCVAALGLLLTAASALRQRPRLAVDKQGGGIVVNRLTGRHGYARSEIDRARLVRYPRLGRRVPMLEIDIRTEDGTERLLIFGRWDLGTNPEDVFDALAVHRLVGRGQ</sequence>
<keyword evidence="1" id="KW-1133">Transmembrane helix</keyword>
<evidence type="ECO:0000259" key="2">
    <source>
        <dbReference type="Pfam" id="PF10756"/>
    </source>
</evidence>
<dbReference type="RefSeq" id="WP_128640508.1">
    <property type="nucleotide sequence ID" value="NZ_CP008947.1"/>
</dbReference>
<keyword evidence="1" id="KW-0812">Transmembrane</keyword>
<reference evidence="3 4" key="1">
    <citation type="submission" date="2014-07" db="EMBL/GenBank/DDBJ databases">
        <title>Genome Sequence of Rhodococcus opacus Strain R7, a Biodegrader of Mono- and Polycyclic Aromatic Hydrocarbons.</title>
        <authorList>
            <person name="Di Gennaro P."/>
            <person name="Zampolli J."/>
            <person name="Presti I."/>
            <person name="Cappelletti M."/>
            <person name="D'Ursi P."/>
            <person name="Orro A."/>
            <person name="Mezzelani A."/>
            <person name="Milanesi L."/>
        </authorList>
    </citation>
    <scope>NUCLEOTIDE SEQUENCE [LARGE SCALE GENOMIC DNA]</scope>
    <source>
        <strain evidence="3 4">R7</strain>
    </source>
</reference>
<feature type="transmembrane region" description="Helical" evidence="1">
    <location>
        <begin position="41"/>
        <end position="61"/>
    </location>
</feature>
<organism evidence="3 4">
    <name type="scientific">Rhodococcus opacus</name>
    <name type="common">Nocardia opaca</name>
    <dbReference type="NCBI Taxonomy" id="37919"/>
    <lineage>
        <taxon>Bacteria</taxon>
        <taxon>Bacillati</taxon>
        <taxon>Actinomycetota</taxon>
        <taxon>Actinomycetes</taxon>
        <taxon>Mycobacteriales</taxon>
        <taxon>Nocardiaceae</taxon>
        <taxon>Rhodococcus</taxon>
    </lineage>
</organism>
<proteinExistence type="predicted"/>
<dbReference type="eggNOG" id="ENOG5033K8W">
    <property type="taxonomic scope" value="Bacteria"/>
</dbReference>
<dbReference type="InterPro" id="IPR019692">
    <property type="entry name" value="CFP-6_PH"/>
</dbReference>
<protein>
    <submittedName>
        <fullName evidence="3">Membrane protein</fullName>
    </submittedName>
</protein>